<evidence type="ECO:0000256" key="9">
    <source>
        <dbReference type="ARBA" id="ARBA00023136"/>
    </source>
</evidence>
<evidence type="ECO:0000256" key="2">
    <source>
        <dbReference type="ARBA" id="ARBA00006555"/>
    </source>
</evidence>
<feature type="transmembrane region" description="Helical" evidence="11">
    <location>
        <begin position="107"/>
        <end position="125"/>
    </location>
</feature>
<dbReference type="GO" id="GO:0015031">
    <property type="term" value="P:protein transport"/>
    <property type="evidence" value="ECO:0007669"/>
    <property type="project" value="UniProtKB-KW"/>
</dbReference>
<dbReference type="AlphaFoldDB" id="R7ZVM8"/>
<evidence type="ECO:0000256" key="7">
    <source>
        <dbReference type="ARBA" id="ARBA00022927"/>
    </source>
</evidence>
<name>R7ZVM8_9BACT</name>
<dbReference type="RefSeq" id="WP_010853536.1">
    <property type="nucleotide sequence ID" value="NZ_AQHR01000041.1"/>
</dbReference>
<keyword evidence="5" id="KW-0997">Cell inner membrane</keyword>
<keyword evidence="6 10" id="KW-0812">Transmembrane</keyword>
<keyword evidence="10" id="KW-1134">Transmembrane beta strand</keyword>
<dbReference type="Gene3D" id="2.170.130.10">
    <property type="entry name" value="TonB-dependent receptor, plug domain"/>
    <property type="match status" value="1"/>
</dbReference>
<dbReference type="GO" id="GO:0009279">
    <property type="term" value="C:cell outer membrane"/>
    <property type="evidence" value="ECO:0007669"/>
    <property type="project" value="UniProtKB-SubCell"/>
</dbReference>
<dbReference type="SUPFAM" id="SSF74653">
    <property type="entry name" value="TolA/TonB C-terminal domain"/>
    <property type="match status" value="3"/>
</dbReference>
<feature type="transmembrane region" description="Helical" evidence="11">
    <location>
        <begin position="284"/>
        <end position="303"/>
    </location>
</feature>
<evidence type="ECO:0000256" key="10">
    <source>
        <dbReference type="PROSITE-ProRule" id="PRU01360"/>
    </source>
</evidence>
<dbReference type="InterPro" id="IPR039426">
    <property type="entry name" value="TonB-dep_rcpt-like"/>
</dbReference>
<dbReference type="NCBIfam" id="TIGR01352">
    <property type="entry name" value="tonB_Cterm"/>
    <property type="match status" value="1"/>
</dbReference>
<dbReference type="Pfam" id="PF05569">
    <property type="entry name" value="Peptidase_M56"/>
    <property type="match status" value="1"/>
</dbReference>
<comment type="caution">
    <text evidence="13">The sequence shown here is derived from an EMBL/GenBank/DDBJ whole genome shotgun (WGS) entry which is preliminary data.</text>
</comment>
<evidence type="ECO:0000256" key="6">
    <source>
        <dbReference type="ARBA" id="ARBA00022692"/>
    </source>
</evidence>
<dbReference type="InterPro" id="IPR051045">
    <property type="entry name" value="TonB-dependent_transducer"/>
</dbReference>
<dbReference type="InterPro" id="IPR037066">
    <property type="entry name" value="Plug_dom_sf"/>
</dbReference>
<reference evidence="13 14" key="1">
    <citation type="submission" date="2013-02" db="EMBL/GenBank/DDBJ databases">
        <title>A novel strain isolated from Lonar lake, Maharashtra, India.</title>
        <authorList>
            <person name="Singh A."/>
        </authorList>
    </citation>
    <scope>NUCLEOTIDE SEQUENCE [LARGE SCALE GENOMIC DNA]</scope>
    <source>
        <strain evidence="13 14">AK24</strain>
    </source>
</reference>
<dbReference type="PROSITE" id="PS52015">
    <property type="entry name" value="TONB_CTD"/>
    <property type="match status" value="2"/>
</dbReference>
<feature type="domain" description="TonB C-terminal" evidence="12">
    <location>
        <begin position="666"/>
        <end position="759"/>
    </location>
</feature>
<dbReference type="GO" id="GO:0098797">
    <property type="term" value="C:plasma membrane protein complex"/>
    <property type="evidence" value="ECO:0007669"/>
    <property type="project" value="TreeGrafter"/>
</dbReference>
<accession>R7ZVM8</accession>
<dbReference type="InterPro" id="IPR008756">
    <property type="entry name" value="Peptidase_M56"/>
</dbReference>
<keyword evidence="7" id="KW-0653">Protein transport</keyword>
<keyword evidence="8 11" id="KW-1133">Transmembrane helix</keyword>
<keyword evidence="14" id="KW-1185">Reference proteome</keyword>
<dbReference type="InterPro" id="IPR037682">
    <property type="entry name" value="TonB_C"/>
</dbReference>
<feature type="transmembrane region" description="Helical" evidence="11">
    <location>
        <begin position="37"/>
        <end position="58"/>
    </location>
</feature>
<feature type="transmembrane region" description="Helical" evidence="11">
    <location>
        <begin position="146"/>
        <end position="164"/>
    </location>
</feature>
<sequence>MAAFINYFWQSFFCLGFFFGIYWVFLRNEKTFRFNRIYLLLTPALALLFPLVEIPVSFDKPSISLENTQLLQSLYSLDETETIGTIGLPEFTVTDTKLPILWEMRDYFFAGYLMVVFFLAFKLFWQYLLLRQLELRGWYQTKYKLKGAYFLIPTFGLAPVFSYFDKLFWDDTQKLTQEEESQIIRHELEHIHQKHSWDVMYYQVLSILFWFNPIIHLMRMALVDLHEYLADEKVLGSVEDKSSYPKLIVKMAFKGLDLPIGNYFIRSTTLKRIIMMKKSAKINWFKLVMVVPLTAMLFGLVSMKTEKGLAFLTNHHTLAPHAIKQQVLGFKDSLDIGISVRTLKRTEHYEKIGSLEEGTLRAQLGELEYVFTGISSDDEYLKVRELIQILRANSQTRKSYENAYQRTAVEKEPKPENGWKELEEFLRSHVNVPEKVQELGLSGVVELEFLVKEDGKIHYPVIRRSFGAGIDEQVLQALTRMDAPKWEPGLVNGKSVSVIMNFPVGFNFTKQNQQAASFFPRSNTAMRLPAPSSIADDEVFEVVESMPVPAGGMEGWNNYVSENLKYPERAKQGNVQGTVYVVFVVDREGNVTNPEILRGIGAGCDEEALRLVQNSPRWTPGIQSGQLANVQIRIPIRFKLPDSLGTNSSFDELVALNQDRQLERIVPTDEFNKHLQKNLKYPTAARQTNTTGTVLTKLVFDKNGKITDYEVVKGISEELNEEAIRYFKNAPNWNVKSMQDGYQAIYPVKFKLNGIESHDQHYERLLGTGVVVVGYGAASSLKSGKVAQGEVMTIRVVNEKIVNLGGEILTIDGGLSKAIASLLKEHDLDPKQITARFEAEPEVKMGTIQDVQTALRQNDINRILYTISSHQDNKPINSLPHTQSNQPLVILDGKIGVSLDSINPSDIESISVIKDAATIKLYGDAAKNGAIIITSKK</sequence>
<dbReference type="GO" id="GO:0031992">
    <property type="term" value="F:energy transducer activity"/>
    <property type="evidence" value="ECO:0007669"/>
    <property type="project" value="TreeGrafter"/>
</dbReference>
<dbReference type="EMBL" id="AQHR01000041">
    <property type="protein sequence ID" value="EON78195.1"/>
    <property type="molecule type" value="Genomic_DNA"/>
</dbReference>
<dbReference type="PANTHER" id="PTHR33446">
    <property type="entry name" value="PROTEIN TONB-RELATED"/>
    <property type="match status" value="1"/>
</dbReference>
<evidence type="ECO:0000256" key="5">
    <source>
        <dbReference type="ARBA" id="ARBA00022519"/>
    </source>
</evidence>
<proteinExistence type="inferred from homology"/>
<comment type="subcellular location">
    <subcellularLocation>
        <location evidence="1">Cell inner membrane</location>
        <topology evidence="1">Single-pass membrane protein</topology>
        <orientation evidence="1">Periplasmic side</orientation>
    </subcellularLocation>
    <subcellularLocation>
        <location evidence="10">Cell outer membrane</location>
        <topology evidence="10">Multi-pass membrane protein</topology>
    </subcellularLocation>
</comment>
<dbReference type="PROSITE" id="PS52016">
    <property type="entry name" value="TONB_DEPENDENT_REC_3"/>
    <property type="match status" value="1"/>
</dbReference>
<evidence type="ECO:0000256" key="3">
    <source>
        <dbReference type="ARBA" id="ARBA00022448"/>
    </source>
</evidence>
<feature type="transmembrane region" description="Helical" evidence="11">
    <location>
        <begin position="6"/>
        <end position="25"/>
    </location>
</feature>
<dbReference type="Pfam" id="PF03544">
    <property type="entry name" value="TonB_C"/>
    <property type="match status" value="3"/>
</dbReference>
<evidence type="ECO:0000313" key="14">
    <source>
        <dbReference type="Proteomes" id="UP000013909"/>
    </source>
</evidence>
<dbReference type="Proteomes" id="UP000013909">
    <property type="component" value="Unassembled WGS sequence"/>
</dbReference>
<dbReference type="InterPro" id="IPR006260">
    <property type="entry name" value="TonB/TolA_C"/>
</dbReference>
<evidence type="ECO:0000256" key="1">
    <source>
        <dbReference type="ARBA" id="ARBA00004383"/>
    </source>
</evidence>
<keyword evidence="4" id="KW-1003">Cell membrane</keyword>
<evidence type="ECO:0000313" key="13">
    <source>
        <dbReference type="EMBL" id="EON78195.1"/>
    </source>
</evidence>
<feature type="transmembrane region" description="Helical" evidence="11">
    <location>
        <begin position="200"/>
        <end position="218"/>
    </location>
</feature>
<evidence type="ECO:0000256" key="11">
    <source>
        <dbReference type="SAM" id="Phobius"/>
    </source>
</evidence>
<dbReference type="SUPFAM" id="SSF56935">
    <property type="entry name" value="Porins"/>
    <property type="match status" value="1"/>
</dbReference>
<dbReference type="PANTHER" id="PTHR33446:SF2">
    <property type="entry name" value="PROTEIN TONB"/>
    <property type="match status" value="1"/>
</dbReference>
<organism evidence="13 14">
    <name type="scientific">Lunatimonas lonarensis</name>
    <dbReference type="NCBI Taxonomy" id="1232681"/>
    <lineage>
        <taxon>Bacteria</taxon>
        <taxon>Pseudomonadati</taxon>
        <taxon>Bacteroidota</taxon>
        <taxon>Cytophagia</taxon>
        <taxon>Cytophagales</taxon>
        <taxon>Cyclobacteriaceae</taxon>
    </lineage>
</organism>
<keyword evidence="3 10" id="KW-0813">Transport</keyword>
<dbReference type="STRING" id="1232681.ADIS_1392"/>
<comment type="similarity">
    <text evidence="2">Belongs to the TonB family.</text>
</comment>
<dbReference type="Gene3D" id="3.30.1150.10">
    <property type="match status" value="3"/>
</dbReference>
<keyword evidence="9 10" id="KW-0472">Membrane</keyword>
<evidence type="ECO:0000259" key="12">
    <source>
        <dbReference type="PROSITE" id="PS52015"/>
    </source>
</evidence>
<keyword evidence="10" id="KW-0998">Cell outer membrane</keyword>
<comment type="similarity">
    <text evidence="10">Belongs to the TonB-dependent receptor family.</text>
</comment>
<evidence type="ECO:0000256" key="4">
    <source>
        <dbReference type="ARBA" id="ARBA00022475"/>
    </source>
</evidence>
<protein>
    <submittedName>
        <fullName evidence="13">TonB family protein</fullName>
    </submittedName>
</protein>
<evidence type="ECO:0000256" key="8">
    <source>
        <dbReference type="ARBA" id="ARBA00022989"/>
    </source>
</evidence>
<dbReference type="GO" id="GO:0055085">
    <property type="term" value="P:transmembrane transport"/>
    <property type="evidence" value="ECO:0007669"/>
    <property type="project" value="InterPro"/>
</dbReference>
<dbReference type="OrthoDB" id="9812355at2"/>
<gene>
    <name evidence="13" type="ORF">ADIS_1392</name>
</gene>
<feature type="domain" description="TonB C-terminal" evidence="12">
    <location>
        <begin position="551"/>
        <end position="647"/>
    </location>
</feature>